<name>A0ACB8BV68_9AGAM</name>
<feature type="non-terminal residue" evidence="1">
    <location>
        <position position="97"/>
    </location>
</feature>
<protein>
    <submittedName>
        <fullName evidence="1">Uncharacterized protein</fullName>
    </submittedName>
</protein>
<evidence type="ECO:0000313" key="1">
    <source>
        <dbReference type="EMBL" id="KAH7929178.1"/>
    </source>
</evidence>
<evidence type="ECO:0000313" key="2">
    <source>
        <dbReference type="Proteomes" id="UP000790709"/>
    </source>
</evidence>
<organism evidence="1 2">
    <name type="scientific">Leucogyrophana mollusca</name>
    <dbReference type="NCBI Taxonomy" id="85980"/>
    <lineage>
        <taxon>Eukaryota</taxon>
        <taxon>Fungi</taxon>
        <taxon>Dikarya</taxon>
        <taxon>Basidiomycota</taxon>
        <taxon>Agaricomycotina</taxon>
        <taxon>Agaricomycetes</taxon>
        <taxon>Agaricomycetidae</taxon>
        <taxon>Boletales</taxon>
        <taxon>Boletales incertae sedis</taxon>
        <taxon>Leucogyrophana</taxon>
    </lineage>
</organism>
<sequence length="97" mass="11070">VQTESAQTFAQRTNNICKDAKSALVKAAAGMERSHDDSRERASYPLRPDYKPGGYVYLDSGNLIFDRCYELFKALKRAGQLSYKFQLPHSWCRVHPV</sequence>
<feature type="non-terminal residue" evidence="1">
    <location>
        <position position="1"/>
    </location>
</feature>
<reference evidence="1" key="1">
    <citation type="journal article" date="2021" name="New Phytol.">
        <title>Evolutionary innovations through gain and loss of genes in the ectomycorrhizal Boletales.</title>
        <authorList>
            <person name="Wu G."/>
            <person name="Miyauchi S."/>
            <person name="Morin E."/>
            <person name="Kuo A."/>
            <person name="Drula E."/>
            <person name="Varga T."/>
            <person name="Kohler A."/>
            <person name="Feng B."/>
            <person name="Cao Y."/>
            <person name="Lipzen A."/>
            <person name="Daum C."/>
            <person name="Hundley H."/>
            <person name="Pangilinan J."/>
            <person name="Johnson J."/>
            <person name="Barry K."/>
            <person name="LaButti K."/>
            <person name="Ng V."/>
            <person name="Ahrendt S."/>
            <person name="Min B."/>
            <person name="Choi I.G."/>
            <person name="Park H."/>
            <person name="Plett J.M."/>
            <person name="Magnuson J."/>
            <person name="Spatafora J.W."/>
            <person name="Nagy L.G."/>
            <person name="Henrissat B."/>
            <person name="Grigoriev I.V."/>
            <person name="Yang Z.L."/>
            <person name="Xu J."/>
            <person name="Martin F.M."/>
        </authorList>
    </citation>
    <scope>NUCLEOTIDE SEQUENCE</scope>
    <source>
        <strain evidence="1">KUC20120723A-06</strain>
    </source>
</reference>
<dbReference type="EMBL" id="MU266344">
    <property type="protein sequence ID" value="KAH7929178.1"/>
    <property type="molecule type" value="Genomic_DNA"/>
</dbReference>
<proteinExistence type="predicted"/>
<dbReference type="Proteomes" id="UP000790709">
    <property type="component" value="Unassembled WGS sequence"/>
</dbReference>
<gene>
    <name evidence="1" type="ORF">BV22DRAFT_982841</name>
</gene>
<keyword evidence="2" id="KW-1185">Reference proteome</keyword>
<comment type="caution">
    <text evidence="1">The sequence shown here is derived from an EMBL/GenBank/DDBJ whole genome shotgun (WGS) entry which is preliminary data.</text>
</comment>
<accession>A0ACB8BV68</accession>